<dbReference type="EMBL" id="JAULSJ010000001">
    <property type="protein sequence ID" value="MDO3423353.1"/>
    <property type="molecule type" value="Genomic_DNA"/>
</dbReference>
<proteinExistence type="predicted"/>
<name>A0ABT8U149_9FLAO</name>
<gene>
    <name evidence="1" type="ORF">QWT87_00535</name>
</gene>
<dbReference type="RefSeq" id="WP_302712631.1">
    <property type="nucleotide sequence ID" value="NZ_JAULSJ010000001.1"/>
</dbReference>
<evidence type="ECO:0000313" key="1">
    <source>
        <dbReference type="EMBL" id="MDO3423353.1"/>
    </source>
</evidence>
<accession>A0ABT8U149</accession>
<comment type="caution">
    <text evidence="1">The sequence shown here is derived from an EMBL/GenBank/DDBJ whole genome shotgun (WGS) entry which is preliminary data.</text>
</comment>
<protein>
    <submittedName>
        <fullName evidence="1">Uncharacterized protein</fullName>
    </submittedName>
</protein>
<keyword evidence="2" id="KW-1185">Reference proteome</keyword>
<sequence>MKAQAVFPFLTEGYEMYRNKTIEYYHSSKKAFTVLNVYDKDQEKSVVVGILFYEVKELSQKVKTGFLYDEFGIRSDDGMLECLYSIENEEGTQTFLLNLGDNVAIIKAKSVELVTEDVYAVG</sequence>
<organism evidence="1 2">
    <name type="scientific">Chryseobacterium urinae</name>
    <dbReference type="NCBI Taxonomy" id="3058400"/>
    <lineage>
        <taxon>Bacteria</taxon>
        <taxon>Pseudomonadati</taxon>
        <taxon>Bacteroidota</taxon>
        <taxon>Flavobacteriia</taxon>
        <taxon>Flavobacteriales</taxon>
        <taxon>Weeksellaceae</taxon>
        <taxon>Chryseobacterium group</taxon>
        <taxon>Chryseobacterium</taxon>
    </lineage>
</organism>
<reference evidence="1" key="1">
    <citation type="submission" date="2023-07" db="EMBL/GenBank/DDBJ databases">
        <title>AMR profile of multidrug- resistance Chryseobacterium gambrini related strain.</title>
        <authorList>
            <person name="Kirdat K."/>
            <person name="Bhatt A."/>
            <person name="Kuyare S."/>
            <person name="Yadav A."/>
        </authorList>
    </citation>
    <scope>NUCLEOTIDE SEQUENCE</scope>
    <source>
        <strain evidence="1">APV-1</strain>
    </source>
</reference>
<evidence type="ECO:0000313" key="2">
    <source>
        <dbReference type="Proteomes" id="UP001168128"/>
    </source>
</evidence>
<dbReference type="Proteomes" id="UP001168128">
    <property type="component" value="Unassembled WGS sequence"/>
</dbReference>